<dbReference type="PANTHER" id="PTHR43214:SF24">
    <property type="entry name" value="TRANSCRIPTIONAL REGULATORY PROTEIN NARL-RELATED"/>
    <property type="match status" value="1"/>
</dbReference>
<accession>A0ABN2F0X4</accession>
<dbReference type="CDD" id="cd17535">
    <property type="entry name" value="REC_NarL-like"/>
    <property type="match status" value="1"/>
</dbReference>
<organism evidence="8 9">
    <name type="scientific">Kribbella alba</name>
    <dbReference type="NCBI Taxonomy" id="190197"/>
    <lineage>
        <taxon>Bacteria</taxon>
        <taxon>Bacillati</taxon>
        <taxon>Actinomycetota</taxon>
        <taxon>Actinomycetes</taxon>
        <taxon>Propionibacteriales</taxon>
        <taxon>Kribbellaceae</taxon>
        <taxon>Kribbella</taxon>
    </lineage>
</organism>
<protein>
    <submittedName>
        <fullName evidence="8">Response regulator transcription factor</fullName>
    </submittedName>
</protein>
<proteinExistence type="predicted"/>
<evidence type="ECO:0000259" key="6">
    <source>
        <dbReference type="PROSITE" id="PS50043"/>
    </source>
</evidence>
<dbReference type="InterPro" id="IPR011006">
    <property type="entry name" value="CheY-like_superfamily"/>
</dbReference>
<keyword evidence="1 5" id="KW-0597">Phosphoprotein</keyword>
<reference evidence="8 9" key="1">
    <citation type="journal article" date="2019" name="Int. J. Syst. Evol. Microbiol.">
        <title>The Global Catalogue of Microorganisms (GCM) 10K type strain sequencing project: providing services to taxonomists for standard genome sequencing and annotation.</title>
        <authorList>
            <consortium name="The Broad Institute Genomics Platform"/>
            <consortium name="The Broad Institute Genome Sequencing Center for Infectious Disease"/>
            <person name="Wu L."/>
            <person name="Ma J."/>
        </authorList>
    </citation>
    <scope>NUCLEOTIDE SEQUENCE [LARGE SCALE GENOMIC DNA]</scope>
    <source>
        <strain evidence="8 9">JCM 14306</strain>
    </source>
</reference>
<feature type="modified residue" description="4-aspartylphosphate" evidence="5">
    <location>
        <position position="54"/>
    </location>
</feature>
<dbReference type="SMART" id="SM00421">
    <property type="entry name" value="HTH_LUXR"/>
    <property type="match status" value="1"/>
</dbReference>
<dbReference type="CDD" id="cd06170">
    <property type="entry name" value="LuxR_C_like"/>
    <property type="match status" value="1"/>
</dbReference>
<dbReference type="PROSITE" id="PS00622">
    <property type="entry name" value="HTH_LUXR_1"/>
    <property type="match status" value="1"/>
</dbReference>
<dbReference type="PROSITE" id="PS50043">
    <property type="entry name" value="HTH_LUXR_2"/>
    <property type="match status" value="1"/>
</dbReference>
<dbReference type="PANTHER" id="PTHR43214">
    <property type="entry name" value="TWO-COMPONENT RESPONSE REGULATOR"/>
    <property type="match status" value="1"/>
</dbReference>
<keyword evidence="4" id="KW-0804">Transcription</keyword>
<dbReference type="PRINTS" id="PR00038">
    <property type="entry name" value="HTHLUXR"/>
</dbReference>
<keyword evidence="3" id="KW-0238">DNA-binding</keyword>
<dbReference type="InterPro" id="IPR000792">
    <property type="entry name" value="Tscrpt_reg_LuxR_C"/>
</dbReference>
<keyword evidence="2" id="KW-0805">Transcription regulation</keyword>
<evidence type="ECO:0000256" key="2">
    <source>
        <dbReference type="ARBA" id="ARBA00023015"/>
    </source>
</evidence>
<feature type="domain" description="Response regulatory" evidence="7">
    <location>
        <begin position="3"/>
        <end position="120"/>
    </location>
</feature>
<evidence type="ECO:0000256" key="4">
    <source>
        <dbReference type="ARBA" id="ARBA00023163"/>
    </source>
</evidence>
<evidence type="ECO:0000313" key="9">
    <source>
        <dbReference type="Proteomes" id="UP001501319"/>
    </source>
</evidence>
<dbReference type="EMBL" id="BAAANE010000003">
    <property type="protein sequence ID" value="GAA1625235.1"/>
    <property type="molecule type" value="Genomic_DNA"/>
</dbReference>
<dbReference type="Proteomes" id="UP001501319">
    <property type="component" value="Unassembled WGS sequence"/>
</dbReference>
<dbReference type="InterPro" id="IPR001789">
    <property type="entry name" value="Sig_transdc_resp-reg_receiver"/>
</dbReference>
<dbReference type="SMART" id="SM00448">
    <property type="entry name" value="REC"/>
    <property type="match status" value="1"/>
</dbReference>
<evidence type="ECO:0000313" key="8">
    <source>
        <dbReference type="EMBL" id="GAA1625235.1"/>
    </source>
</evidence>
<feature type="domain" description="HTH luxR-type" evidence="6">
    <location>
        <begin position="150"/>
        <end position="215"/>
    </location>
</feature>
<evidence type="ECO:0000256" key="3">
    <source>
        <dbReference type="ARBA" id="ARBA00023125"/>
    </source>
</evidence>
<dbReference type="SUPFAM" id="SSF52172">
    <property type="entry name" value="CheY-like"/>
    <property type="match status" value="1"/>
</dbReference>
<gene>
    <name evidence="8" type="ORF">GCM10009744_11280</name>
</gene>
<evidence type="ECO:0000259" key="7">
    <source>
        <dbReference type="PROSITE" id="PS50110"/>
    </source>
</evidence>
<name>A0ABN2F0X4_9ACTN</name>
<keyword evidence="9" id="KW-1185">Reference proteome</keyword>
<dbReference type="InterPro" id="IPR039420">
    <property type="entry name" value="WalR-like"/>
</dbReference>
<dbReference type="Pfam" id="PF00196">
    <property type="entry name" value="GerE"/>
    <property type="match status" value="1"/>
</dbReference>
<evidence type="ECO:0000256" key="1">
    <source>
        <dbReference type="ARBA" id="ARBA00022553"/>
    </source>
</evidence>
<dbReference type="InterPro" id="IPR058245">
    <property type="entry name" value="NreC/VraR/RcsB-like_REC"/>
</dbReference>
<sequence length="222" mass="24121">MIRVVLADDEALVREGLRLMLDAQPDISVVAEAGTGQEALDTARSLRPDVVIMDVRMPGMDGITAIRHLLATSSWPVKVIVVTTFDLDQYVFDALRLGASGFLLKTAPPRLLPIAVREVHAGETMLSSELTQRLIQRFASAPLPPAPNTVPDALSVLTPRELDVLRVVARGMSNSEIANELFVSEATVKTHVVRILAKLELRDRTQAAIAAYEHGLITASRS</sequence>
<dbReference type="Gene3D" id="3.40.50.2300">
    <property type="match status" value="1"/>
</dbReference>
<comment type="caution">
    <text evidence="8">The sequence shown here is derived from an EMBL/GenBank/DDBJ whole genome shotgun (WGS) entry which is preliminary data.</text>
</comment>
<evidence type="ECO:0000256" key="5">
    <source>
        <dbReference type="PROSITE-ProRule" id="PRU00169"/>
    </source>
</evidence>
<dbReference type="Pfam" id="PF00072">
    <property type="entry name" value="Response_reg"/>
    <property type="match status" value="1"/>
</dbReference>
<dbReference type="PROSITE" id="PS50110">
    <property type="entry name" value="RESPONSE_REGULATORY"/>
    <property type="match status" value="1"/>
</dbReference>